<dbReference type="Pfam" id="PF00285">
    <property type="entry name" value="Citrate_synt"/>
    <property type="match status" value="1"/>
</dbReference>
<dbReference type="FunFam" id="1.10.230.10:FF:000002">
    <property type="entry name" value="Citrate synthase"/>
    <property type="match status" value="1"/>
</dbReference>
<protein>
    <recommendedName>
        <fullName evidence="5">Citrate synthase</fullName>
    </recommendedName>
</protein>
<dbReference type="SUPFAM" id="SSF48256">
    <property type="entry name" value="Citrate synthase"/>
    <property type="match status" value="1"/>
</dbReference>
<keyword evidence="4 5" id="KW-0808">Transferase</keyword>
<keyword evidence="3" id="KW-0816">Tricarboxylic acid cycle</keyword>
<dbReference type="PROSITE" id="PS00480">
    <property type="entry name" value="CITRATE_SYNTHASE"/>
    <property type="match status" value="1"/>
</dbReference>
<dbReference type="InterPro" id="IPR016143">
    <property type="entry name" value="Citrate_synth-like_sm_a-sub"/>
</dbReference>
<evidence type="ECO:0000256" key="4">
    <source>
        <dbReference type="ARBA" id="ARBA00022679"/>
    </source>
</evidence>
<dbReference type="InterPro" id="IPR002020">
    <property type="entry name" value="Citrate_synthase"/>
</dbReference>
<evidence type="ECO:0000256" key="5">
    <source>
        <dbReference type="RuleBase" id="RU000441"/>
    </source>
</evidence>
<proteinExistence type="inferred from homology"/>
<evidence type="ECO:0000256" key="3">
    <source>
        <dbReference type="ARBA" id="ARBA00022532"/>
    </source>
</evidence>
<comment type="caution">
    <text evidence="6">The sequence shown here is derived from an EMBL/GenBank/DDBJ whole genome shotgun (WGS) entry which is preliminary data.</text>
</comment>
<gene>
    <name evidence="6" type="ORF">PBRASI_LOCUS2760</name>
</gene>
<dbReference type="PRINTS" id="PR00143">
    <property type="entry name" value="CITRTSNTHASE"/>
</dbReference>
<sequence length="219" mass="24928">MRHIGSSLVDPYSAVAGAAAALYGPLHGGANEAVLRMLEEIGSIEKVPQFLEEVKQRKRKLFGFGHRIYKNYDPRAKIVRNIAYEVFDVCGNEPLIDVAIELEKAALADDYFVKRKLYPNVDFYSGLIYKAMGFPTDMFPVLFAIPRIAGWLAHWKESLEDNESKIWRPRQAYTGPPVRSYIPMESREKSGDTTFMVAHQFSKRSLVATYDDKRSESKL</sequence>
<dbReference type="OrthoDB" id="435022at2759"/>
<keyword evidence="7" id="KW-1185">Reference proteome</keyword>
<name>A0A9N9F1T6_9GLOM</name>
<dbReference type="InterPro" id="IPR036969">
    <property type="entry name" value="Citrate_synthase_sf"/>
</dbReference>
<evidence type="ECO:0000313" key="6">
    <source>
        <dbReference type="EMBL" id="CAG8504050.1"/>
    </source>
</evidence>
<dbReference type="InterPro" id="IPR019810">
    <property type="entry name" value="Citrate_synthase_AS"/>
</dbReference>
<comment type="pathway">
    <text evidence="1">Carbohydrate metabolism.</text>
</comment>
<dbReference type="EMBL" id="CAJVPI010000226">
    <property type="protein sequence ID" value="CAG8504050.1"/>
    <property type="molecule type" value="Genomic_DNA"/>
</dbReference>
<evidence type="ECO:0000256" key="2">
    <source>
        <dbReference type="ARBA" id="ARBA00010566"/>
    </source>
</evidence>
<dbReference type="Proteomes" id="UP000789739">
    <property type="component" value="Unassembled WGS sequence"/>
</dbReference>
<dbReference type="Gene3D" id="1.10.580.10">
    <property type="entry name" value="Citrate Synthase, domain 1"/>
    <property type="match status" value="1"/>
</dbReference>
<dbReference type="GO" id="GO:0046912">
    <property type="term" value="F:acyltransferase activity, acyl groups converted into alkyl on transfer"/>
    <property type="evidence" value="ECO:0007669"/>
    <property type="project" value="InterPro"/>
</dbReference>
<evidence type="ECO:0000256" key="1">
    <source>
        <dbReference type="ARBA" id="ARBA00005007"/>
    </source>
</evidence>
<dbReference type="PANTHER" id="PTHR42871:SF1">
    <property type="entry name" value="CITRATE SYNTHASE"/>
    <property type="match status" value="1"/>
</dbReference>
<dbReference type="PANTHER" id="PTHR42871">
    <property type="entry name" value="CITRATE SYNTHASE"/>
    <property type="match status" value="1"/>
</dbReference>
<dbReference type="InterPro" id="IPR016142">
    <property type="entry name" value="Citrate_synth-like_lrg_a-sub"/>
</dbReference>
<comment type="similarity">
    <text evidence="2 5">Belongs to the citrate synthase family.</text>
</comment>
<evidence type="ECO:0000313" key="7">
    <source>
        <dbReference type="Proteomes" id="UP000789739"/>
    </source>
</evidence>
<reference evidence="6" key="1">
    <citation type="submission" date="2021-06" db="EMBL/GenBank/DDBJ databases">
        <authorList>
            <person name="Kallberg Y."/>
            <person name="Tangrot J."/>
            <person name="Rosling A."/>
        </authorList>
    </citation>
    <scope>NUCLEOTIDE SEQUENCE</scope>
    <source>
        <strain evidence="6">BR232B</strain>
    </source>
</reference>
<dbReference type="Gene3D" id="1.10.230.10">
    <property type="entry name" value="Cytochrome P450-Terp, domain 2"/>
    <property type="match status" value="1"/>
</dbReference>
<accession>A0A9N9F1T6</accession>
<dbReference type="GO" id="GO:0006099">
    <property type="term" value="P:tricarboxylic acid cycle"/>
    <property type="evidence" value="ECO:0007669"/>
    <property type="project" value="UniProtKB-KW"/>
</dbReference>
<dbReference type="AlphaFoldDB" id="A0A9N9F1T6"/>
<organism evidence="6 7">
    <name type="scientific">Paraglomus brasilianum</name>
    <dbReference type="NCBI Taxonomy" id="144538"/>
    <lineage>
        <taxon>Eukaryota</taxon>
        <taxon>Fungi</taxon>
        <taxon>Fungi incertae sedis</taxon>
        <taxon>Mucoromycota</taxon>
        <taxon>Glomeromycotina</taxon>
        <taxon>Glomeromycetes</taxon>
        <taxon>Paraglomerales</taxon>
        <taxon>Paraglomeraceae</taxon>
        <taxon>Paraglomus</taxon>
    </lineage>
</organism>